<dbReference type="EMBL" id="SNRW01012166">
    <property type="protein sequence ID" value="KAA6374182.1"/>
    <property type="molecule type" value="Genomic_DNA"/>
</dbReference>
<comment type="caution">
    <text evidence="1">The sequence shown here is derived from an EMBL/GenBank/DDBJ whole genome shotgun (WGS) entry which is preliminary data.</text>
</comment>
<sequence length="77" mass="8951">WEWNLANATARKYKKIGQGKETRQFRELKETRTGWRMMNATDKLRKRDRSNLIETIVQDSITIPTATIANVKGSISK</sequence>
<dbReference type="Proteomes" id="UP000324800">
    <property type="component" value="Unassembled WGS sequence"/>
</dbReference>
<gene>
    <name evidence="1" type="ORF">EZS28_030293</name>
</gene>
<dbReference type="AlphaFoldDB" id="A0A5J4UVP2"/>
<evidence type="ECO:0000313" key="1">
    <source>
        <dbReference type="EMBL" id="KAA6374182.1"/>
    </source>
</evidence>
<feature type="non-terminal residue" evidence="1">
    <location>
        <position position="1"/>
    </location>
</feature>
<organism evidence="1 2">
    <name type="scientific">Streblomastix strix</name>
    <dbReference type="NCBI Taxonomy" id="222440"/>
    <lineage>
        <taxon>Eukaryota</taxon>
        <taxon>Metamonada</taxon>
        <taxon>Preaxostyla</taxon>
        <taxon>Oxymonadida</taxon>
        <taxon>Streblomastigidae</taxon>
        <taxon>Streblomastix</taxon>
    </lineage>
</organism>
<name>A0A5J4UVP2_9EUKA</name>
<evidence type="ECO:0000313" key="2">
    <source>
        <dbReference type="Proteomes" id="UP000324800"/>
    </source>
</evidence>
<proteinExistence type="predicted"/>
<reference evidence="1 2" key="1">
    <citation type="submission" date="2019-03" db="EMBL/GenBank/DDBJ databases">
        <title>Single cell metagenomics reveals metabolic interactions within the superorganism composed of flagellate Streblomastix strix and complex community of Bacteroidetes bacteria on its surface.</title>
        <authorList>
            <person name="Treitli S.C."/>
            <person name="Kolisko M."/>
            <person name="Husnik F."/>
            <person name="Keeling P."/>
            <person name="Hampl V."/>
        </authorList>
    </citation>
    <scope>NUCLEOTIDE SEQUENCE [LARGE SCALE GENOMIC DNA]</scope>
    <source>
        <strain evidence="1">ST1C</strain>
    </source>
</reference>
<accession>A0A5J4UVP2</accession>
<protein>
    <submittedName>
        <fullName evidence="1">Uncharacterized protein</fullName>
    </submittedName>
</protein>